<protein>
    <submittedName>
        <fullName evidence="1">Uncharacterized protein</fullName>
    </submittedName>
</protein>
<dbReference type="Proteomes" id="UP001143856">
    <property type="component" value="Unassembled WGS sequence"/>
</dbReference>
<evidence type="ECO:0000313" key="2">
    <source>
        <dbReference type="Proteomes" id="UP001143856"/>
    </source>
</evidence>
<comment type="caution">
    <text evidence="1">The sequence shown here is derived from an EMBL/GenBank/DDBJ whole genome shotgun (WGS) entry which is preliminary data.</text>
</comment>
<reference evidence="1" key="1">
    <citation type="submission" date="2022-10" db="EMBL/GenBank/DDBJ databases">
        <title>Genome Sequence of Xylaria curta.</title>
        <authorList>
            <person name="Buettner E."/>
        </authorList>
    </citation>
    <scope>NUCLEOTIDE SEQUENCE</scope>
    <source>
        <strain evidence="1">Babe10</strain>
    </source>
</reference>
<name>A0ACC1NMH7_9PEZI</name>
<gene>
    <name evidence="1" type="ORF">NUW58_g7155</name>
</gene>
<organism evidence="1 2">
    <name type="scientific">Xylaria curta</name>
    <dbReference type="NCBI Taxonomy" id="42375"/>
    <lineage>
        <taxon>Eukaryota</taxon>
        <taxon>Fungi</taxon>
        <taxon>Dikarya</taxon>
        <taxon>Ascomycota</taxon>
        <taxon>Pezizomycotina</taxon>
        <taxon>Sordariomycetes</taxon>
        <taxon>Xylariomycetidae</taxon>
        <taxon>Xylariales</taxon>
        <taxon>Xylariaceae</taxon>
        <taxon>Xylaria</taxon>
    </lineage>
</organism>
<proteinExistence type="predicted"/>
<sequence length="505" mass="54585">MAETREFSAQTLFSTNGFVAVVTGGGTGIGLMATQALAANGAKVYITGRRVEALEKAAKEHQPASGEGRIIPIGPKKEKHIHLLVCNAGVAGPKAEPEQTDAEDLRSRLWNNENVSDWQDNYQTNVAAVYFTTVAFLPLLQAAMRPKGELEPYSASVLTISSMSGIMRHAQGHFSYNTAKGATIQLTKLMSAEFQKAGIRVNSIAPGYFPSEMTAKESDDRQKSHVPEEKIQEKGHVPLARPGREIEMGMSVLYLAKNQNSTTMPYRPYLRHGNNHGRNLSPVEADLVAATSEFVGTFWFLFFGYAGQLMAIDQANVAALSGCLPWKRTAIFIFSQLVACMCAGAVVKVLFPGDVASLNTTLAPGVNIAQGLFAEMFFTSYLVFLVLILAVEKSRDTFMAPIGIGLALFVAEIPGIYYTGGSLNPARSFGCAVAAPSFPGYHWIYWLGPALGAIIASGYYRFVKICHYEEVNPGQDADAAGSRAPSTHGVKWLSNVLLIGLDQNI</sequence>
<evidence type="ECO:0000313" key="1">
    <source>
        <dbReference type="EMBL" id="KAJ2979629.1"/>
    </source>
</evidence>
<keyword evidence="2" id="KW-1185">Reference proteome</keyword>
<accession>A0ACC1NMH7</accession>
<dbReference type="EMBL" id="JAPDGR010001786">
    <property type="protein sequence ID" value="KAJ2979629.1"/>
    <property type="molecule type" value="Genomic_DNA"/>
</dbReference>